<dbReference type="EMBL" id="JAOPGA020000855">
    <property type="protein sequence ID" value="KAL0482438.1"/>
    <property type="molecule type" value="Genomic_DNA"/>
</dbReference>
<dbReference type="GO" id="GO:0015095">
    <property type="term" value="F:magnesium ion transmembrane transporter activity"/>
    <property type="evidence" value="ECO:0007669"/>
    <property type="project" value="TreeGrafter"/>
</dbReference>
<keyword evidence="8" id="KW-1185">Reference proteome</keyword>
<dbReference type="Pfam" id="PF01544">
    <property type="entry name" value="CorA"/>
    <property type="match status" value="1"/>
</dbReference>
<evidence type="ECO:0000256" key="3">
    <source>
        <dbReference type="ARBA" id="ARBA00022692"/>
    </source>
</evidence>
<dbReference type="PANTHER" id="PTHR21535:SF51">
    <property type="entry name" value="MANGANESE RESISTANCE PROTEIN MNR2"/>
    <property type="match status" value="1"/>
</dbReference>
<evidence type="ECO:0000313" key="7">
    <source>
        <dbReference type="EMBL" id="KAL0482438.1"/>
    </source>
</evidence>
<dbReference type="GO" id="GO:0016020">
    <property type="term" value="C:membrane"/>
    <property type="evidence" value="ECO:0007669"/>
    <property type="project" value="UniProtKB-SubCell"/>
</dbReference>
<evidence type="ECO:0000256" key="2">
    <source>
        <dbReference type="ARBA" id="ARBA00009765"/>
    </source>
</evidence>
<comment type="similarity">
    <text evidence="2">Belongs to the CorA metal ion transporter (MIT) (TC 1.A.35) family.</text>
</comment>
<evidence type="ECO:0000256" key="1">
    <source>
        <dbReference type="ARBA" id="ARBA00004141"/>
    </source>
</evidence>
<dbReference type="SUPFAM" id="SSF144083">
    <property type="entry name" value="Magnesium transport protein CorA, transmembrane region"/>
    <property type="match status" value="1"/>
</dbReference>
<dbReference type="InterPro" id="IPR045861">
    <property type="entry name" value="CorA_cytoplasmic_dom"/>
</dbReference>
<dbReference type="Gene3D" id="3.30.460.20">
    <property type="entry name" value="CorA soluble domain-like"/>
    <property type="match status" value="1"/>
</dbReference>
<comment type="subcellular location">
    <subcellularLocation>
        <location evidence="1">Membrane</location>
        <topology evidence="1">Multi-pass membrane protein</topology>
    </subcellularLocation>
</comment>
<dbReference type="InterPro" id="IPR002523">
    <property type="entry name" value="MgTranspt_CorA/ZnTranspt_ZntB"/>
</dbReference>
<keyword evidence="5 6" id="KW-0472">Membrane</keyword>
<dbReference type="GO" id="GO:0010961">
    <property type="term" value="P:intracellular magnesium ion homeostasis"/>
    <property type="evidence" value="ECO:0007669"/>
    <property type="project" value="TreeGrafter"/>
</dbReference>
<dbReference type="SUPFAM" id="SSF143865">
    <property type="entry name" value="CorA soluble domain-like"/>
    <property type="match status" value="1"/>
</dbReference>
<dbReference type="Proteomes" id="UP001431209">
    <property type="component" value="Unassembled WGS sequence"/>
</dbReference>
<reference evidence="7 8" key="1">
    <citation type="submission" date="2024-03" db="EMBL/GenBank/DDBJ databases">
        <title>The Acrasis kona genome and developmental transcriptomes reveal deep origins of eukaryotic multicellular pathways.</title>
        <authorList>
            <person name="Sheikh S."/>
            <person name="Fu C.-J."/>
            <person name="Brown M.W."/>
            <person name="Baldauf S.L."/>
        </authorList>
    </citation>
    <scope>NUCLEOTIDE SEQUENCE [LARGE SCALE GENOMIC DNA]</scope>
    <source>
        <strain evidence="7 8">ATCC MYA-3509</strain>
    </source>
</reference>
<dbReference type="InterPro" id="IPR045863">
    <property type="entry name" value="CorA_TM1_TM2"/>
</dbReference>
<gene>
    <name evidence="7" type="ORF">AKO1_013088</name>
</gene>
<evidence type="ECO:0000256" key="5">
    <source>
        <dbReference type="ARBA" id="ARBA00023136"/>
    </source>
</evidence>
<evidence type="ECO:0000256" key="6">
    <source>
        <dbReference type="SAM" id="Phobius"/>
    </source>
</evidence>
<dbReference type="PANTHER" id="PTHR21535">
    <property type="entry name" value="MAGNESIUM AND COBALT TRANSPORT PROTEIN/MITOCHONDRIAL IMPORT INNER MEMBRANE TRANSLOCASE SUBUNIT TIM8"/>
    <property type="match status" value="1"/>
</dbReference>
<name>A0AAW2Z065_9EUKA</name>
<comment type="caution">
    <text evidence="7">The sequence shown here is derived from an EMBL/GenBank/DDBJ whole genome shotgun (WGS) entry which is preliminary data.</text>
</comment>
<evidence type="ECO:0000313" key="8">
    <source>
        <dbReference type="Proteomes" id="UP001431209"/>
    </source>
</evidence>
<accession>A0AAW2Z065</accession>
<protein>
    <submittedName>
        <fullName evidence="7">Metal ion transporter</fullName>
    </submittedName>
</protein>
<feature type="transmembrane region" description="Helical" evidence="6">
    <location>
        <begin position="391"/>
        <end position="411"/>
    </location>
</feature>
<organism evidence="7 8">
    <name type="scientific">Acrasis kona</name>
    <dbReference type="NCBI Taxonomy" id="1008807"/>
    <lineage>
        <taxon>Eukaryota</taxon>
        <taxon>Discoba</taxon>
        <taxon>Heterolobosea</taxon>
        <taxon>Tetramitia</taxon>
        <taxon>Eutetramitia</taxon>
        <taxon>Acrasidae</taxon>
        <taxon>Acrasis</taxon>
    </lineage>
</organism>
<keyword evidence="4 6" id="KW-1133">Transmembrane helix</keyword>
<keyword evidence="3 6" id="KW-0812">Transmembrane</keyword>
<feature type="transmembrane region" description="Helical" evidence="6">
    <location>
        <begin position="358"/>
        <end position="379"/>
    </location>
</feature>
<proteinExistence type="inferred from homology"/>
<dbReference type="AlphaFoldDB" id="A0AAW2Z065"/>
<evidence type="ECO:0000256" key="4">
    <source>
        <dbReference type="ARBA" id="ARBA00022989"/>
    </source>
</evidence>
<dbReference type="Gene3D" id="1.20.58.340">
    <property type="entry name" value="Magnesium transport protein CorA, transmembrane region"/>
    <property type="match status" value="2"/>
</dbReference>
<sequence length="421" mass="48151">MVSTSRRRKLHHGAIHCVSLYDDEDYLIDDKPCNYPCHVQVEPSEHVTLARFIETEDFVDGSSRVLVLGLNYECRSFMTLSDAWKHISSVFEGRCGEKPEKLHTASGSGAHRCEPLWIDIQAPTIKDRNLLNEHMNISVDLASGVLDRCILYKNHLYTSLVVNSNSENISSPLEQVEIVLHQNYIITIHASPLFQLNTVIHRIYATHYREDKILIPGPDWILYAMLDATVDFYSSVIEGISSEIENLDTLVFVLNHSEHDELLQRLGATRKNIILMRRLQHPKNDVMSRMVTRSEVARYLSKQTRYYIRDVLDHSGQNIESLDHSREALVNTQTNYMSKMQIDLSRETSDGSQYMGKIAVLATILAPNMLITGLFGMNVTVPGGWDPMGTTWWWGIVGFMFISTMILMLLVRKQILIVRED</sequence>